<evidence type="ECO:0000313" key="4">
    <source>
        <dbReference type="EMBL" id="XAN08914.1"/>
    </source>
</evidence>
<dbReference type="InterPro" id="IPR000120">
    <property type="entry name" value="Amidase"/>
</dbReference>
<dbReference type="InterPro" id="IPR020556">
    <property type="entry name" value="Amidase_CS"/>
</dbReference>
<evidence type="ECO:0000259" key="3">
    <source>
        <dbReference type="Pfam" id="PF01425"/>
    </source>
</evidence>
<organism evidence="4 5">
    <name type="scientific">Ammonicoccus fulvus</name>
    <dbReference type="NCBI Taxonomy" id="3138240"/>
    <lineage>
        <taxon>Bacteria</taxon>
        <taxon>Bacillati</taxon>
        <taxon>Actinomycetota</taxon>
        <taxon>Actinomycetes</taxon>
        <taxon>Propionibacteriales</taxon>
        <taxon>Propionibacteriaceae</taxon>
        <taxon>Ammonicoccus</taxon>
    </lineage>
</organism>
<name>A0ABZ3FW17_9ACTN</name>
<dbReference type="PANTHER" id="PTHR11895">
    <property type="entry name" value="TRANSAMIDASE"/>
    <property type="match status" value="1"/>
</dbReference>
<dbReference type="Proteomes" id="UP001442841">
    <property type="component" value="Chromosome"/>
</dbReference>
<dbReference type="PROSITE" id="PS00571">
    <property type="entry name" value="AMIDASES"/>
    <property type="match status" value="1"/>
</dbReference>
<dbReference type="InterPro" id="IPR036928">
    <property type="entry name" value="AS_sf"/>
</dbReference>
<dbReference type="EMBL" id="CP154795">
    <property type="protein sequence ID" value="XAN08914.1"/>
    <property type="molecule type" value="Genomic_DNA"/>
</dbReference>
<evidence type="ECO:0000256" key="1">
    <source>
        <dbReference type="ARBA" id="ARBA00009199"/>
    </source>
</evidence>
<evidence type="ECO:0000256" key="2">
    <source>
        <dbReference type="SAM" id="MobiDB-lite"/>
    </source>
</evidence>
<sequence>MQINEMSALDLSTAIRSGLVGVREATEDALARAHADTLGAFTHICDERALARADELQGLLDDEGFTPGPLFGVPCPIKDLTQVAGLPLEGGTPVLRGNIATTDDGVVMRLRDAGTVIIGKTATPEFGLPCYTEPEGRPPASTPFDPTRGAGGSSGGAAAAVASKVVALAHGSDGGGSIRIPAAACGLVGLKASRGRVSKGPLGVDGPGLVSEGVLTRTVRDTAAALDALAQGWPGDPYFAPNPSGTFLAAADQRVQPLRVGVLTEPVITDDAEVHPGALAAVEKTVAMLRELGHEIVAAPKPFDARAWDAFAAIWAVGSLGAPVPPEAEDRLRPLTRWLREQGRRYSGQEHAAALVAAQQVTRQTAALWDEFDLILTPTLAQPPAVHGSLRDDEDPAEDFAKQTRFTPWTSIYNLTGRPAISLPLHTEIVDGVELPFGVMLGGRLHEDALLIAIAADLEEELG</sequence>
<gene>
    <name evidence="4" type="ORF">AADG42_16895</name>
</gene>
<dbReference type="InterPro" id="IPR023631">
    <property type="entry name" value="Amidase_dom"/>
</dbReference>
<reference evidence="4 5" key="1">
    <citation type="submission" date="2024-04" db="EMBL/GenBank/DDBJ databases">
        <title>Isolation of an actinomycete strain from pig manure.</title>
        <authorList>
            <person name="Gong T."/>
            <person name="Yu Z."/>
            <person name="An M."/>
            <person name="Wei C."/>
            <person name="Yang W."/>
            <person name="Liu L."/>
        </authorList>
    </citation>
    <scope>NUCLEOTIDE SEQUENCE [LARGE SCALE GENOMIC DNA]</scope>
    <source>
        <strain evidence="4 5">ZF39</strain>
    </source>
</reference>
<accession>A0ABZ3FW17</accession>
<feature type="domain" description="Amidase" evidence="3">
    <location>
        <begin position="24"/>
        <end position="451"/>
    </location>
</feature>
<proteinExistence type="inferred from homology"/>
<dbReference type="RefSeq" id="WP_425310346.1">
    <property type="nucleotide sequence ID" value="NZ_CP154795.1"/>
</dbReference>
<protein>
    <submittedName>
        <fullName evidence="4">Amidase</fullName>
    </submittedName>
</protein>
<dbReference type="SUPFAM" id="SSF75304">
    <property type="entry name" value="Amidase signature (AS) enzymes"/>
    <property type="match status" value="1"/>
</dbReference>
<keyword evidence="5" id="KW-1185">Reference proteome</keyword>
<dbReference type="Gene3D" id="3.90.1300.10">
    <property type="entry name" value="Amidase signature (AS) domain"/>
    <property type="match status" value="1"/>
</dbReference>
<comment type="similarity">
    <text evidence="1">Belongs to the amidase family.</text>
</comment>
<dbReference type="Pfam" id="PF01425">
    <property type="entry name" value="Amidase"/>
    <property type="match status" value="1"/>
</dbReference>
<feature type="region of interest" description="Disordered" evidence="2">
    <location>
        <begin position="135"/>
        <end position="155"/>
    </location>
</feature>
<dbReference type="PANTHER" id="PTHR11895:SF7">
    <property type="entry name" value="GLUTAMYL-TRNA(GLN) AMIDOTRANSFERASE SUBUNIT A, MITOCHONDRIAL"/>
    <property type="match status" value="1"/>
</dbReference>
<evidence type="ECO:0000313" key="5">
    <source>
        <dbReference type="Proteomes" id="UP001442841"/>
    </source>
</evidence>